<organism evidence="1 2">
    <name type="scientific">Entomophthora muscae</name>
    <dbReference type="NCBI Taxonomy" id="34485"/>
    <lineage>
        <taxon>Eukaryota</taxon>
        <taxon>Fungi</taxon>
        <taxon>Fungi incertae sedis</taxon>
        <taxon>Zoopagomycota</taxon>
        <taxon>Entomophthoromycotina</taxon>
        <taxon>Entomophthoromycetes</taxon>
        <taxon>Entomophthorales</taxon>
        <taxon>Entomophthoraceae</taxon>
        <taxon>Entomophthora</taxon>
    </lineage>
</organism>
<reference evidence="1" key="1">
    <citation type="submission" date="2022-04" db="EMBL/GenBank/DDBJ databases">
        <title>Genome of the entomopathogenic fungus Entomophthora muscae.</title>
        <authorList>
            <person name="Elya C."/>
            <person name="Lovett B.R."/>
            <person name="Lee E."/>
            <person name="Macias A.M."/>
            <person name="Hajek A.E."/>
            <person name="De Bivort B.L."/>
            <person name="Kasson M.T."/>
            <person name="De Fine Licht H.H."/>
            <person name="Stajich J.E."/>
        </authorList>
    </citation>
    <scope>NUCLEOTIDE SEQUENCE</scope>
    <source>
        <strain evidence="1">Berkeley</strain>
    </source>
</reference>
<dbReference type="EMBL" id="QTSX02000175">
    <property type="protein sequence ID" value="KAJ9087946.1"/>
    <property type="molecule type" value="Genomic_DNA"/>
</dbReference>
<dbReference type="Proteomes" id="UP001165960">
    <property type="component" value="Unassembled WGS sequence"/>
</dbReference>
<comment type="caution">
    <text evidence="1">The sequence shown here is derived from an EMBL/GenBank/DDBJ whole genome shotgun (WGS) entry which is preliminary data.</text>
</comment>
<name>A0ACC2UMV6_9FUNG</name>
<gene>
    <name evidence="1" type="ORF">DSO57_1028059</name>
</gene>
<accession>A0ACC2UMV6</accession>
<keyword evidence="2" id="KW-1185">Reference proteome</keyword>
<proteinExistence type="predicted"/>
<sequence>MAIEERNIKYLQDAYELVKKFYRIKVENLPDDKAKRASALNPFSKKSTKKPENVDLSDKLTEVL</sequence>
<evidence type="ECO:0000313" key="2">
    <source>
        <dbReference type="Proteomes" id="UP001165960"/>
    </source>
</evidence>
<protein>
    <submittedName>
        <fullName evidence="1">Uncharacterized protein</fullName>
    </submittedName>
</protein>
<evidence type="ECO:0000313" key="1">
    <source>
        <dbReference type="EMBL" id="KAJ9087946.1"/>
    </source>
</evidence>